<dbReference type="Proteomes" id="UP000707451">
    <property type="component" value="Unassembled WGS sequence"/>
</dbReference>
<name>A0A9P7Y756_9FUNG</name>
<organism evidence="2 3">
    <name type="scientific">Linnemannia hyalina</name>
    <dbReference type="NCBI Taxonomy" id="64524"/>
    <lineage>
        <taxon>Eukaryota</taxon>
        <taxon>Fungi</taxon>
        <taxon>Fungi incertae sedis</taxon>
        <taxon>Mucoromycota</taxon>
        <taxon>Mortierellomycotina</taxon>
        <taxon>Mortierellomycetes</taxon>
        <taxon>Mortierellales</taxon>
        <taxon>Mortierellaceae</taxon>
        <taxon>Linnemannia</taxon>
    </lineage>
</organism>
<feature type="compositionally biased region" description="Low complexity" evidence="1">
    <location>
        <begin position="187"/>
        <end position="197"/>
    </location>
</feature>
<feature type="compositionally biased region" description="Low complexity" evidence="1">
    <location>
        <begin position="209"/>
        <end position="228"/>
    </location>
</feature>
<reference evidence="2" key="1">
    <citation type="submission" date="2021-06" db="EMBL/GenBank/DDBJ databases">
        <title>Genome Sequence of Mortierella hyaline Strain SCG-10, a Cold-Adapted, Nitrate-Reducing Fungus Isolated from Soil in Minnesota, USA.</title>
        <authorList>
            <person name="Aldossari N."/>
        </authorList>
    </citation>
    <scope>NUCLEOTIDE SEQUENCE</scope>
    <source>
        <strain evidence="2">SCG-10</strain>
    </source>
</reference>
<keyword evidence="3" id="KW-1185">Reference proteome</keyword>
<evidence type="ECO:0000256" key="1">
    <source>
        <dbReference type="SAM" id="MobiDB-lite"/>
    </source>
</evidence>
<dbReference type="EMBL" id="JAHRHY010000001">
    <property type="protein sequence ID" value="KAG9073139.1"/>
    <property type="molecule type" value="Genomic_DNA"/>
</dbReference>
<evidence type="ECO:0000313" key="3">
    <source>
        <dbReference type="Proteomes" id="UP000707451"/>
    </source>
</evidence>
<feature type="compositionally biased region" description="Low complexity" evidence="1">
    <location>
        <begin position="169"/>
        <end position="180"/>
    </location>
</feature>
<dbReference type="OrthoDB" id="2361690at2759"/>
<sequence>MNCTPSTACYYIGTTRAGNVTRTCCNAFASVSEYRLSIDSPAEETIETLTCRASGRGIEKATIPLLCGSLERPGVLRLSVVSNAMVVVRGAWEGGNNGMTSTSPSPLMKMTRAAQDLMVGSGSRRAEDEAQVTVRGVAGTSVKDTQLKSEQVFFYRRFDIPLPVDGDNQEQQQQRRTGTQSLPYTLHNNNNYNHYQNDSSTRHYSPYLSPRSPTFSSSSPAKSTTYDSDNSHNNGDALARFIHQLDPIVIDPTWPSSSVHPQGWVRYTVELMTNRTMQVKSVTEIWVHNSLTSSSSPLSPPSPSYLPVKDSDIMDESQSADVVESTGNLPGLLLLDQGHPWNVQLHGTTTTQFELGQTIPLRLLPTIQQTTEEQVRLALFQRRSLRAKGVQGTVDTIVQVLVDIPLFTRSASLEGVDGGRKAEGGGDEKEEDGKIAWLQLPSAPVLAPSTRTTYLDIDHSLVLTRVAPESKTKSIVAEVPVIIVVPQRPSGQSRNATVL</sequence>
<comment type="caution">
    <text evidence="2">The sequence shown here is derived from an EMBL/GenBank/DDBJ whole genome shotgun (WGS) entry which is preliminary data.</text>
</comment>
<dbReference type="AlphaFoldDB" id="A0A9P7Y756"/>
<proteinExistence type="predicted"/>
<feature type="region of interest" description="Disordered" evidence="1">
    <location>
        <begin position="164"/>
        <end position="231"/>
    </location>
</feature>
<protein>
    <submittedName>
        <fullName evidence="2">Uncharacterized protein</fullName>
    </submittedName>
</protein>
<evidence type="ECO:0000313" key="2">
    <source>
        <dbReference type="EMBL" id="KAG9073139.1"/>
    </source>
</evidence>
<accession>A0A9P7Y756</accession>
<gene>
    <name evidence="2" type="ORF">KI688_000926</name>
</gene>